<dbReference type="OrthoDB" id="8913116at2"/>
<keyword evidence="1" id="KW-0732">Signal</keyword>
<name>A0A2S9KFU9_9BURK</name>
<sequence>MNIPFKTTLAALLLAAAVGQVQADGWRGHGRQGFNHYRSAPARVHGSGWIAPLVVLGIAGVALSAASQAPATVVVQPPPQPVVVYPQSSGYAAQPAYVLPAGAAYASPDYAGPTYAAPPQAVESAPDGVAYYCPSYGQYHPQVQSCPGGWQLVAMTR</sequence>
<accession>A0A2S9KFU9</accession>
<evidence type="ECO:0000313" key="2">
    <source>
        <dbReference type="EMBL" id="PRD69287.1"/>
    </source>
</evidence>
<evidence type="ECO:0000256" key="1">
    <source>
        <dbReference type="SAM" id="SignalP"/>
    </source>
</evidence>
<protein>
    <submittedName>
        <fullName evidence="2">Uncharacterized protein</fullName>
    </submittedName>
</protein>
<dbReference type="RefSeq" id="WP_105729119.1">
    <property type="nucleotide sequence ID" value="NZ_PVLR01000016.1"/>
</dbReference>
<evidence type="ECO:0000313" key="3">
    <source>
        <dbReference type="Proteomes" id="UP000238326"/>
    </source>
</evidence>
<dbReference type="EMBL" id="PVLR01000016">
    <property type="protein sequence ID" value="PRD69287.1"/>
    <property type="molecule type" value="Genomic_DNA"/>
</dbReference>
<feature type="chain" id="PRO_5015449974" evidence="1">
    <location>
        <begin position="24"/>
        <end position="157"/>
    </location>
</feature>
<feature type="signal peptide" evidence="1">
    <location>
        <begin position="1"/>
        <end position="23"/>
    </location>
</feature>
<keyword evidence="3" id="KW-1185">Reference proteome</keyword>
<gene>
    <name evidence="2" type="ORF">C6P61_06495</name>
</gene>
<dbReference type="Proteomes" id="UP000238326">
    <property type="component" value="Unassembled WGS sequence"/>
</dbReference>
<comment type="caution">
    <text evidence="2">The sequence shown here is derived from an EMBL/GenBank/DDBJ whole genome shotgun (WGS) entry which is preliminary data.</text>
</comment>
<organism evidence="2 3">
    <name type="scientific">Malikia spinosa</name>
    <dbReference type="NCBI Taxonomy" id="86180"/>
    <lineage>
        <taxon>Bacteria</taxon>
        <taxon>Pseudomonadati</taxon>
        <taxon>Pseudomonadota</taxon>
        <taxon>Betaproteobacteria</taxon>
        <taxon>Burkholderiales</taxon>
        <taxon>Comamonadaceae</taxon>
        <taxon>Malikia</taxon>
    </lineage>
</organism>
<reference evidence="2 3" key="1">
    <citation type="submission" date="2018-03" db="EMBL/GenBank/DDBJ databases">
        <title>Comparative genomics illustrates the genes involved in a hyperalkaliphilic mechanisms of Serpentinomonas isolated from highly-alkaline calcium-rich serpentinized springs.</title>
        <authorList>
            <person name="Suzuki S."/>
            <person name="Ishii S."/>
            <person name="Walworth N."/>
            <person name="Bird L."/>
            <person name="Kuenen J.G."/>
            <person name="Nealson K.H."/>
        </authorList>
    </citation>
    <scope>NUCLEOTIDE SEQUENCE [LARGE SCALE GENOMIC DNA]</scope>
    <source>
        <strain evidence="2 3">83</strain>
    </source>
</reference>
<proteinExistence type="predicted"/>
<dbReference type="AlphaFoldDB" id="A0A2S9KFU9"/>